<gene>
    <name evidence="2" type="ORF">METZ01_LOCUS167881</name>
</gene>
<dbReference type="AlphaFoldDB" id="A0A382BPD0"/>
<evidence type="ECO:0008006" key="3">
    <source>
        <dbReference type="Google" id="ProtNLM"/>
    </source>
</evidence>
<dbReference type="Gene3D" id="1.20.120.1490">
    <property type="match status" value="1"/>
</dbReference>
<reference evidence="2" key="1">
    <citation type="submission" date="2018-05" db="EMBL/GenBank/DDBJ databases">
        <authorList>
            <person name="Lanie J.A."/>
            <person name="Ng W.-L."/>
            <person name="Kazmierczak K.M."/>
            <person name="Andrzejewski T.M."/>
            <person name="Davidsen T.M."/>
            <person name="Wayne K.J."/>
            <person name="Tettelin H."/>
            <person name="Glass J.I."/>
            <person name="Rusch D."/>
            <person name="Podicherti R."/>
            <person name="Tsui H.-C.T."/>
            <person name="Winkler M.E."/>
        </authorList>
    </citation>
    <scope>NUCLEOTIDE SEQUENCE</scope>
</reference>
<evidence type="ECO:0000313" key="2">
    <source>
        <dbReference type="EMBL" id="SVB15027.1"/>
    </source>
</evidence>
<protein>
    <recommendedName>
        <fullName evidence="3">Periplasmic heavy metal sensor</fullName>
    </recommendedName>
</protein>
<accession>A0A382BPD0</accession>
<dbReference type="EMBL" id="UINC01030507">
    <property type="protein sequence ID" value="SVB15027.1"/>
    <property type="molecule type" value="Genomic_DNA"/>
</dbReference>
<organism evidence="2">
    <name type="scientific">marine metagenome</name>
    <dbReference type="NCBI Taxonomy" id="408172"/>
    <lineage>
        <taxon>unclassified sequences</taxon>
        <taxon>metagenomes</taxon>
        <taxon>ecological metagenomes</taxon>
    </lineage>
</organism>
<feature type="compositionally biased region" description="Basic and acidic residues" evidence="1">
    <location>
        <begin position="134"/>
        <end position="147"/>
    </location>
</feature>
<feature type="region of interest" description="Disordered" evidence="1">
    <location>
        <begin position="134"/>
        <end position="160"/>
    </location>
</feature>
<evidence type="ECO:0000256" key="1">
    <source>
        <dbReference type="SAM" id="MobiDB-lite"/>
    </source>
</evidence>
<name>A0A382BPD0_9ZZZZ</name>
<sequence length="160" mass="19496">MGVLLISNSIAKEDKKKDRRSEKMEMMTVWKLTEHLKLTEEQGEKFFPRFRGHREELEKIHQEQRQLMQTLQEKIERGDEIKDNEIKSQVDNLAELEKRKLEFQKKFILDLEGVLNNAQRAKLIGFERRLRQEVKDQMKEHRKEKDRSYKKRGRKKGFWN</sequence>
<feature type="compositionally biased region" description="Basic residues" evidence="1">
    <location>
        <begin position="148"/>
        <end position="160"/>
    </location>
</feature>
<proteinExistence type="predicted"/>